<comment type="similarity">
    <text evidence="2">Belongs to the ROK (NagC/XylR) family.</text>
</comment>
<reference evidence="14" key="1">
    <citation type="submission" date="2019-05" db="EMBL/GenBank/DDBJ databases">
        <title>Complete genome sequencing of Dialister sp. strain 5BBH33.</title>
        <authorList>
            <person name="Sakamoto M."/>
            <person name="Murakami T."/>
            <person name="Mori H."/>
        </authorList>
    </citation>
    <scope>NUCLEOTIDE SEQUENCE [LARGE SCALE GENOMIC DNA]</scope>
    <source>
        <strain evidence="14">5BBH33</strain>
    </source>
</reference>
<dbReference type="Gene3D" id="3.30.420.40">
    <property type="match status" value="2"/>
</dbReference>
<evidence type="ECO:0000256" key="1">
    <source>
        <dbReference type="ARBA" id="ARBA00001946"/>
    </source>
</evidence>
<dbReference type="PANTHER" id="PTHR42742:SF3">
    <property type="entry name" value="FRUCTOKINASE"/>
    <property type="match status" value="1"/>
</dbReference>
<evidence type="ECO:0000256" key="4">
    <source>
        <dbReference type="ARBA" id="ARBA00022723"/>
    </source>
</evidence>
<keyword evidence="9" id="KW-0460">Magnesium</keyword>
<keyword evidence="4" id="KW-0479">Metal-binding</keyword>
<keyword evidence="8" id="KW-0067">ATP-binding</keyword>
<name>A0A8D4UVJ6_9FIRM</name>
<proteinExistence type="inferred from homology"/>
<evidence type="ECO:0000313" key="14">
    <source>
        <dbReference type="Proteomes" id="UP000320585"/>
    </source>
</evidence>
<comment type="catalytic activity">
    <reaction evidence="12">
        <text>D-fructose + ATP = D-fructose 6-phosphate + ADP + H(+)</text>
        <dbReference type="Rhea" id="RHEA:16125"/>
        <dbReference type="ChEBI" id="CHEBI:15378"/>
        <dbReference type="ChEBI" id="CHEBI:30616"/>
        <dbReference type="ChEBI" id="CHEBI:37721"/>
        <dbReference type="ChEBI" id="CHEBI:61527"/>
        <dbReference type="ChEBI" id="CHEBI:456216"/>
        <dbReference type="EC" id="2.7.1.4"/>
    </reaction>
</comment>
<evidence type="ECO:0000256" key="8">
    <source>
        <dbReference type="ARBA" id="ARBA00022840"/>
    </source>
</evidence>
<protein>
    <recommendedName>
        <fullName evidence="11">fructokinase</fullName>
        <ecNumber evidence="11">2.7.1.4</ecNumber>
    </recommendedName>
</protein>
<dbReference type="EMBL" id="AP019697">
    <property type="protein sequence ID" value="BBK25770.1"/>
    <property type="molecule type" value="Genomic_DNA"/>
</dbReference>
<evidence type="ECO:0000256" key="12">
    <source>
        <dbReference type="ARBA" id="ARBA00048451"/>
    </source>
</evidence>
<dbReference type="FunFam" id="3.30.420.40:FF:000153">
    <property type="entry name" value="Putative fructokinase"/>
    <property type="match status" value="1"/>
</dbReference>
<evidence type="ECO:0000256" key="7">
    <source>
        <dbReference type="ARBA" id="ARBA00022833"/>
    </source>
</evidence>
<organism evidence="13 14">
    <name type="scientific">Dialister hominis</name>
    <dbReference type="NCBI Taxonomy" id="2582419"/>
    <lineage>
        <taxon>Bacteria</taxon>
        <taxon>Bacillati</taxon>
        <taxon>Bacillota</taxon>
        <taxon>Negativicutes</taxon>
        <taxon>Veillonellales</taxon>
        <taxon>Veillonellaceae</taxon>
        <taxon>Dialister</taxon>
    </lineage>
</organism>
<dbReference type="AlphaFoldDB" id="A0A8D4UVJ6"/>
<evidence type="ECO:0000256" key="2">
    <source>
        <dbReference type="ARBA" id="ARBA00006479"/>
    </source>
</evidence>
<dbReference type="RefSeq" id="WP_232518039.1">
    <property type="nucleotide sequence ID" value="NZ_AP019697.1"/>
</dbReference>
<dbReference type="GO" id="GO:0005524">
    <property type="term" value="F:ATP binding"/>
    <property type="evidence" value="ECO:0007669"/>
    <property type="project" value="UniProtKB-KW"/>
</dbReference>
<dbReference type="PANTHER" id="PTHR42742">
    <property type="entry name" value="TRANSCRIPTIONAL REPRESSOR MPRA"/>
    <property type="match status" value="1"/>
</dbReference>
<dbReference type="GO" id="GO:0046872">
    <property type="term" value="F:metal ion binding"/>
    <property type="evidence" value="ECO:0007669"/>
    <property type="project" value="UniProtKB-KW"/>
</dbReference>
<dbReference type="PROSITE" id="PS01125">
    <property type="entry name" value="ROK"/>
    <property type="match status" value="1"/>
</dbReference>
<evidence type="ECO:0000313" key="13">
    <source>
        <dbReference type="EMBL" id="BBK25770.1"/>
    </source>
</evidence>
<dbReference type="GO" id="GO:0008865">
    <property type="term" value="F:fructokinase activity"/>
    <property type="evidence" value="ECO:0007669"/>
    <property type="project" value="UniProtKB-EC"/>
</dbReference>
<keyword evidence="6" id="KW-0418">Kinase</keyword>
<gene>
    <name evidence="13" type="ORF">Dia5BBH33_17050</name>
</gene>
<dbReference type="EC" id="2.7.1.4" evidence="11"/>
<dbReference type="InterPro" id="IPR043129">
    <property type="entry name" value="ATPase_NBD"/>
</dbReference>
<evidence type="ECO:0000256" key="10">
    <source>
        <dbReference type="ARBA" id="ARBA00023277"/>
    </source>
</evidence>
<dbReference type="KEGG" id="dho:Dia5BBH33_17050"/>
<comment type="cofactor">
    <cofactor evidence="1">
        <name>Mg(2+)</name>
        <dbReference type="ChEBI" id="CHEBI:18420"/>
    </cofactor>
</comment>
<dbReference type="InterPro" id="IPR000600">
    <property type="entry name" value="ROK"/>
</dbReference>
<evidence type="ECO:0000256" key="6">
    <source>
        <dbReference type="ARBA" id="ARBA00022777"/>
    </source>
</evidence>
<keyword evidence="7" id="KW-0862">Zinc</keyword>
<evidence type="ECO:0000256" key="3">
    <source>
        <dbReference type="ARBA" id="ARBA00022679"/>
    </source>
</evidence>
<keyword evidence="5" id="KW-0547">Nucleotide-binding</keyword>
<keyword evidence="10" id="KW-0119">Carbohydrate metabolism</keyword>
<sequence>MLIGGIEAGGTKIVCGAAEVTEEGIHILDRMRFATGRPEEAVRKAADYFKDFPIKALGVACFGPLDLRKDSATYGHIMATPKKGWEHFDLLGPFEKEIGVPAVLDTDVNGAALGEGAYGAGKGKSVVAYITVGTGIGVGLSIGGKPLHGLVHPEGGRPHACRPRAWRYV</sequence>
<evidence type="ECO:0000256" key="5">
    <source>
        <dbReference type="ARBA" id="ARBA00022741"/>
    </source>
</evidence>
<dbReference type="Proteomes" id="UP000320585">
    <property type="component" value="Chromosome"/>
</dbReference>
<dbReference type="Pfam" id="PF00480">
    <property type="entry name" value="ROK"/>
    <property type="match status" value="1"/>
</dbReference>
<keyword evidence="14" id="KW-1185">Reference proteome</keyword>
<evidence type="ECO:0000256" key="11">
    <source>
        <dbReference type="ARBA" id="ARBA00038887"/>
    </source>
</evidence>
<dbReference type="InterPro" id="IPR049874">
    <property type="entry name" value="ROK_cs"/>
</dbReference>
<dbReference type="InterPro" id="IPR051804">
    <property type="entry name" value="Carb_Metab_Reg_Kinase/Isom"/>
</dbReference>
<dbReference type="SUPFAM" id="SSF53067">
    <property type="entry name" value="Actin-like ATPase domain"/>
    <property type="match status" value="2"/>
</dbReference>
<evidence type="ECO:0000256" key="9">
    <source>
        <dbReference type="ARBA" id="ARBA00022842"/>
    </source>
</evidence>
<dbReference type="GeneID" id="92717431"/>
<accession>A0A8D4UVJ6</accession>
<keyword evidence="3" id="KW-0808">Transferase</keyword>